<dbReference type="GO" id="GO:0005789">
    <property type="term" value="C:endoplasmic reticulum membrane"/>
    <property type="evidence" value="ECO:0007669"/>
    <property type="project" value="UniProtKB-SubCell"/>
</dbReference>
<sequence length="124" mass="14418">MADDDHNPDLGYLNMTISPASQYEIAKWSAHDNALENFCESDDRDVDAEYIDLSLNPERYTGYKEMRALAKAGPYFEHEEYYTGNHNEDEETRQAISNMLSVIYTFLNILMNPPCLIKEYKLLH</sequence>
<comment type="subcellular location">
    <subcellularLocation>
        <location evidence="2">Endoplasmic reticulum membrane</location>
        <topology evidence="2">Peripheral membrane protein</topology>
        <orientation evidence="2">Lumenal side</orientation>
    </subcellularLocation>
</comment>
<dbReference type="PANTHER" id="PTHR12613">
    <property type="entry name" value="ERO1-RELATED"/>
    <property type="match status" value="1"/>
</dbReference>
<evidence type="ECO:0000256" key="4">
    <source>
        <dbReference type="ARBA" id="ARBA00011802"/>
    </source>
</evidence>
<keyword evidence="9" id="KW-0274">FAD</keyword>
<comment type="similarity">
    <text evidence="3">Belongs to the EROs family.</text>
</comment>
<dbReference type="OrthoDB" id="269384at2759"/>
<dbReference type="GO" id="GO:0034975">
    <property type="term" value="P:protein folding in endoplasmic reticulum"/>
    <property type="evidence" value="ECO:0007669"/>
    <property type="project" value="InterPro"/>
</dbReference>
<dbReference type="PANTHER" id="PTHR12613:SF0">
    <property type="entry name" value="ERO1-LIKE PROTEIN"/>
    <property type="match status" value="1"/>
</dbReference>
<keyword evidence="17" id="KW-1185">Reference proteome</keyword>
<keyword evidence="11" id="KW-0560">Oxidoreductase</keyword>
<keyword evidence="13" id="KW-1015">Disulfide bond</keyword>
<protein>
    <submittedName>
        <fullName evidence="16">ERO1-like protein alpha</fullName>
    </submittedName>
</protein>
<dbReference type="EMBL" id="BGZK01002711">
    <property type="protein sequence ID" value="GBP95959.1"/>
    <property type="molecule type" value="Genomic_DNA"/>
</dbReference>
<accession>A0A4C2A9T7</accession>
<evidence type="ECO:0000256" key="14">
    <source>
        <dbReference type="ARBA" id="ARBA00023180"/>
    </source>
</evidence>
<dbReference type="GO" id="GO:0071949">
    <property type="term" value="F:FAD binding"/>
    <property type="evidence" value="ECO:0007669"/>
    <property type="project" value="InterPro"/>
</dbReference>
<dbReference type="GO" id="GO:0015035">
    <property type="term" value="F:protein-disulfide reductase activity"/>
    <property type="evidence" value="ECO:0007669"/>
    <property type="project" value="InterPro"/>
</dbReference>
<organism evidence="16 17">
    <name type="scientific">Eumeta variegata</name>
    <name type="common">Bagworm moth</name>
    <name type="synonym">Eumeta japonica</name>
    <dbReference type="NCBI Taxonomy" id="151549"/>
    <lineage>
        <taxon>Eukaryota</taxon>
        <taxon>Metazoa</taxon>
        <taxon>Ecdysozoa</taxon>
        <taxon>Arthropoda</taxon>
        <taxon>Hexapoda</taxon>
        <taxon>Insecta</taxon>
        <taxon>Pterygota</taxon>
        <taxon>Neoptera</taxon>
        <taxon>Endopterygota</taxon>
        <taxon>Lepidoptera</taxon>
        <taxon>Glossata</taxon>
        <taxon>Ditrysia</taxon>
        <taxon>Tineoidea</taxon>
        <taxon>Psychidae</taxon>
        <taxon>Oiketicinae</taxon>
        <taxon>Eumeta</taxon>
    </lineage>
</organism>
<proteinExistence type="inferred from homology"/>
<gene>
    <name evidence="16" type="primary">ERO1A</name>
    <name evidence="16" type="ORF">EVAR_12658_1</name>
</gene>
<dbReference type="Pfam" id="PF04137">
    <property type="entry name" value="ERO1"/>
    <property type="match status" value="1"/>
</dbReference>
<evidence type="ECO:0000256" key="6">
    <source>
        <dbReference type="ARBA" id="ARBA00022630"/>
    </source>
</evidence>
<evidence type="ECO:0000256" key="15">
    <source>
        <dbReference type="ARBA" id="ARBA00023284"/>
    </source>
</evidence>
<keyword evidence="10" id="KW-0249">Electron transport</keyword>
<keyword evidence="15" id="KW-0676">Redox-active center</keyword>
<dbReference type="InterPro" id="IPR007266">
    <property type="entry name" value="Ero1"/>
</dbReference>
<dbReference type="SUPFAM" id="SSF110019">
    <property type="entry name" value="ERO1-like"/>
    <property type="match status" value="1"/>
</dbReference>
<dbReference type="GO" id="GO:0016972">
    <property type="term" value="F:thiol oxidase activity"/>
    <property type="evidence" value="ECO:0007669"/>
    <property type="project" value="InterPro"/>
</dbReference>
<keyword evidence="5" id="KW-0813">Transport</keyword>
<comment type="cofactor">
    <cofactor evidence="1">
        <name>FAD</name>
        <dbReference type="ChEBI" id="CHEBI:57692"/>
    </cofactor>
</comment>
<keyword evidence="14" id="KW-0325">Glycoprotein</keyword>
<evidence type="ECO:0000256" key="1">
    <source>
        <dbReference type="ARBA" id="ARBA00001974"/>
    </source>
</evidence>
<evidence type="ECO:0000256" key="3">
    <source>
        <dbReference type="ARBA" id="ARBA00008277"/>
    </source>
</evidence>
<comment type="subunit">
    <text evidence="4">May function both as a monomer and a homodimer.</text>
</comment>
<evidence type="ECO:0000256" key="10">
    <source>
        <dbReference type="ARBA" id="ARBA00022982"/>
    </source>
</evidence>
<evidence type="ECO:0000313" key="17">
    <source>
        <dbReference type="Proteomes" id="UP000299102"/>
    </source>
</evidence>
<evidence type="ECO:0000256" key="5">
    <source>
        <dbReference type="ARBA" id="ARBA00022448"/>
    </source>
</evidence>
<reference evidence="16 17" key="1">
    <citation type="journal article" date="2019" name="Commun. Biol.">
        <title>The bagworm genome reveals a unique fibroin gene that provides high tensile strength.</title>
        <authorList>
            <person name="Kono N."/>
            <person name="Nakamura H."/>
            <person name="Ohtoshi R."/>
            <person name="Tomita M."/>
            <person name="Numata K."/>
            <person name="Arakawa K."/>
        </authorList>
    </citation>
    <scope>NUCLEOTIDE SEQUENCE [LARGE SCALE GENOMIC DNA]</scope>
</reference>
<dbReference type="STRING" id="151549.A0A4C2A9T7"/>
<comment type="caution">
    <text evidence="16">The sequence shown here is derived from an EMBL/GenBank/DDBJ whole genome shotgun (WGS) entry which is preliminary data.</text>
</comment>
<evidence type="ECO:0000256" key="7">
    <source>
        <dbReference type="ARBA" id="ARBA00022729"/>
    </source>
</evidence>
<evidence type="ECO:0000256" key="2">
    <source>
        <dbReference type="ARBA" id="ARBA00004367"/>
    </source>
</evidence>
<evidence type="ECO:0000256" key="11">
    <source>
        <dbReference type="ARBA" id="ARBA00023002"/>
    </source>
</evidence>
<keyword evidence="12" id="KW-0472">Membrane</keyword>
<evidence type="ECO:0000256" key="12">
    <source>
        <dbReference type="ARBA" id="ARBA00023136"/>
    </source>
</evidence>
<evidence type="ECO:0000256" key="8">
    <source>
        <dbReference type="ARBA" id="ARBA00022824"/>
    </source>
</evidence>
<evidence type="ECO:0000313" key="16">
    <source>
        <dbReference type="EMBL" id="GBP95959.1"/>
    </source>
</evidence>
<keyword evidence="8" id="KW-0256">Endoplasmic reticulum</keyword>
<dbReference type="InterPro" id="IPR037192">
    <property type="entry name" value="ERO1-like_sf"/>
</dbReference>
<dbReference type="AlphaFoldDB" id="A0A4C2A9T7"/>
<keyword evidence="6" id="KW-0285">Flavoprotein</keyword>
<keyword evidence="7" id="KW-0732">Signal</keyword>
<dbReference type="Proteomes" id="UP000299102">
    <property type="component" value="Unassembled WGS sequence"/>
</dbReference>
<name>A0A4C2A9T7_EUMVA</name>
<evidence type="ECO:0000256" key="9">
    <source>
        <dbReference type="ARBA" id="ARBA00022827"/>
    </source>
</evidence>
<evidence type="ECO:0000256" key="13">
    <source>
        <dbReference type="ARBA" id="ARBA00023157"/>
    </source>
</evidence>